<dbReference type="Gene3D" id="1.25.40.10">
    <property type="entry name" value="Tetratricopeptide repeat domain"/>
    <property type="match status" value="3"/>
</dbReference>
<dbReference type="OrthoDB" id="660555at2759"/>
<accession>A0A812NEH3</accession>
<keyword evidence="1" id="KW-0677">Repeat</keyword>
<evidence type="ECO:0000313" key="2">
    <source>
        <dbReference type="EMBL" id="CAE7316829.1"/>
    </source>
</evidence>
<dbReference type="InterPro" id="IPR002885">
    <property type="entry name" value="PPR_rpt"/>
</dbReference>
<dbReference type="InterPro" id="IPR011990">
    <property type="entry name" value="TPR-like_helical_dom_sf"/>
</dbReference>
<protein>
    <recommendedName>
        <fullName evidence="4">Pentatricopeptide repeat-containing protein, chloroplastic</fullName>
    </recommendedName>
</protein>
<dbReference type="EMBL" id="CAJNIZ010011236">
    <property type="protein sequence ID" value="CAE7316829.1"/>
    <property type="molecule type" value="Genomic_DNA"/>
</dbReference>
<organism evidence="2 3">
    <name type="scientific">Symbiodinium pilosum</name>
    <name type="common">Dinoflagellate</name>
    <dbReference type="NCBI Taxonomy" id="2952"/>
    <lineage>
        <taxon>Eukaryota</taxon>
        <taxon>Sar</taxon>
        <taxon>Alveolata</taxon>
        <taxon>Dinophyceae</taxon>
        <taxon>Suessiales</taxon>
        <taxon>Symbiodiniaceae</taxon>
        <taxon>Symbiodinium</taxon>
    </lineage>
</organism>
<comment type="caution">
    <text evidence="2">The sequence shown here is derived from an EMBL/GenBank/DDBJ whole genome shotgun (WGS) entry which is preliminary data.</text>
</comment>
<name>A0A812NEH3_SYMPI</name>
<sequence>MSFSWTLAEVLAGASTMRLPVFDSFSWYFIALYGCLLWNSPLRFVKDAYKRVGMKDQALAALTHILIRCTDYRYDVLEVFSVGEVFLAQLGRRPQHEQSNSSDATQSQNVRPSFLGELLNGLNLGAFTIYVETFLADYDLLTKDQQVLHMEVVELQSQTSNSFTIYLLVVTNFKVFLLEPSREKPAYAAELGERWDPNWETLFPRQPLVVWEREYSSLVRIWRCYGSQILALEWQGKGKRLYETDSPRSANEIQYEVYLFHLADRRDIMADCLRAYAASKDEKGEGPPVLTDPSFRNLVIAQTKEEQVLAATVTTLGPAPRVGLFAAEQKADHRPRLFVLLGLPMSGVFISHVNDVCNKLPEIRSLESLQKPFSTREVCDTLQPYFPAWRSAPQLATVVLRQLARKQVAVALAVLQSMALEQVETNSIHWNAVIFEVTKSKEWERGYGLVKEMCASRLNCETSSYNSVLSAAAHAEQWSIAMFILDQRFEVQVLADAISFNAVADSIAKVGTWGQVLAMLSVMRLLQVLPDSVTYSAGISASRSQKQWPLMTHLLQEMSFCKVEADMANIGSAVSTYGEAFEWRSAAQLLGRAGLDSLRVNTVSINAAISSIRSGEWRKAASYLDSMQSSKMDTDAVSMSAAVGACGKSSLWQVAVAHLVNSSRRKHHLNAFVGNAVLSACSSATQWQIGLQILLLLPKFHIAADAVTLNTSLSMLHQTNSWQSVVGILALMVDVHLQPTISHLNMVMSCLAKAQHWVQAEHLLGQMQETSIEVSILTYSSMIEASGSDWVRALKSFYEMLQLNLEVDASICLALLSSSAVRSWQLGVCLLGHLRQPQDVTAHNVAVGVLGRADHWQLGTQCVQQLRFFGLRANIITRTSLLGMVQPARWPAAQDLLLSLRPSSLPPNEFSRSAAITSLGPGRQWRSVAALFSQMARDSLEINQ</sequence>
<evidence type="ECO:0000313" key="3">
    <source>
        <dbReference type="Proteomes" id="UP000649617"/>
    </source>
</evidence>
<dbReference type="Proteomes" id="UP000649617">
    <property type="component" value="Unassembled WGS sequence"/>
</dbReference>
<dbReference type="PANTHER" id="PTHR47447">
    <property type="entry name" value="OS03G0856100 PROTEIN"/>
    <property type="match status" value="1"/>
</dbReference>
<dbReference type="NCBIfam" id="TIGR00756">
    <property type="entry name" value="PPR"/>
    <property type="match status" value="1"/>
</dbReference>
<dbReference type="PANTHER" id="PTHR47447:SF17">
    <property type="entry name" value="OS12G0638900 PROTEIN"/>
    <property type="match status" value="1"/>
</dbReference>
<keyword evidence="3" id="KW-1185">Reference proteome</keyword>
<feature type="non-terminal residue" evidence="2">
    <location>
        <position position="944"/>
    </location>
</feature>
<evidence type="ECO:0000256" key="1">
    <source>
        <dbReference type="ARBA" id="ARBA00022737"/>
    </source>
</evidence>
<gene>
    <name evidence="2" type="ORF">SPIL2461_LOCUS7282</name>
</gene>
<proteinExistence type="predicted"/>
<reference evidence="2" key="1">
    <citation type="submission" date="2021-02" db="EMBL/GenBank/DDBJ databases">
        <authorList>
            <person name="Dougan E. K."/>
            <person name="Rhodes N."/>
            <person name="Thang M."/>
            <person name="Chan C."/>
        </authorList>
    </citation>
    <scope>NUCLEOTIDE SEQUENCE</scope>
</reference>
<evidence type="ECO:0008006" key="4">
    <source>
        <dbReference type="Google" id="ProtNLM"/>
    </source>
</evidence>
<dbReference type="AlphaFoldDB" id="A0A812NEH3"/>